<reference evidence="6" key="1">
    <citation type="journal article" date="2021" name="New Phytol.">
        <title>Evolutionary innovations through gain and loss of genes in the ectomycorrhizal Boletales.</title>
        <authorList>
            <person name="Wu G."/>
            <person name="Miyauchi S."/>
            <person name="Morin E."/>
            <person name="Kuo A."/>
            <person name="Drula E."/>
            <person name="Varga T."/>
            <person name="Kohler A."/>
            <person name="Feng B."/>
            <person name="Cao Y."/>
            <person name="Lipzen A."/>
            <person name="Daum C."/>
            <person name="Hundley H."/>
            <person name="Pangilinan J."/>
            <person name="Johnson J."/>
            <person name="Barry K."/>
            <person name="LaButti K."/>
            <person name="Ng V."/>
            <person name="Ahrendt S."/>
            <person name="Min B."/>
            <person name="Choi I.G."/>
            <person name="Park H."/>
            <person name="Plett J.M."/>
            <person name="Magnuson J."/>
            <person name="Spatafora J.W."/>
            <person name="Nagy L.G."/>
            <person name="Henrissat B."/>
            <person name="Grigoriev I.V."/>
            <person name="Yang Z.L."/>
            <person name="Xu J."/>
            <person name="Martin F.M."/>
        </authorList>
    </citation>
    <scope>NUCLEOTIDE SEQUENCE</scope>
    <source>
        <strain evidence="6">KKN 215</strain>
    </source>
</reference>
<dbReference type="GO" id="GO:0046872">
    <property type="term" value="F:metal ion binding"/>
    <property type="evidence" value="ECO:0007669"/>
    <property type="project" value="UniProtKB-KW"/>
</dbReference>
<gene>
    <name evidence="6" type="ORF">BXZ70DRAFT_110718</name>
</gene>
<sequence>MGVLGLTPFLLKVCPDVFKTLPDRLNSLRGKKVVMYVVVGSVSAWSTLTMIPSDGTLLTQRLHFAPMPHKYRHVLGWYRMVKELHESGVQALCVFDGRERSLAKQIEVERRRKVRRMTEARGVLESERFRRLQRLERLSEQWSTLDEGAREEALAVIHALLSDWKPPSLDQLLHNHQSIDVLSVASGKQLDTTSENFESSGLSRHPGSMSSPRNGNTLADRHIIKGSSIQRNSYDSLAQHQQELDLQELTDDLAIDDIGYNQINTKELFTTSLMAQYIQYQQSIPKLESLTNPLLAPSRAEVDSRDDYVMSKNQQQLTLDEGRFWEHLAGCSTSEEASTVMHTDITSLARKSYLISQSYERRTNPPTVETYEESKEILRAMGIPCIETGGPFEAEALASSLVLNGYADYVASEDSDVIVFEAPLIRNLTSRREPLVLISGAEVRSGLQLDRASFIDFALLLGTDFSQRIKNVGPQRALKFIREHGSIERVLEKERQYPPRVSEAEYLTQVARARQVFDILPPAPDLSTMEPPAQDDNVVNMILRRYNLQREISDDWEYHEALAGNYFQDNPAAS</sequence>
<dbReference type="GO" id="GO:0008409">
    <property type="term" value="F:5'-3' exonuclease activity"/>
    <property type="evidence" value="ECO:0007669"/>
    <property type="project" value="TreeGrafter"/>
</dbReference>
<feature type="region of interest" description="Disordered" evidence="4">
    <location>
        <begin position="193"/>
        <end position="218"/>
    </location>
</feature>
<dbReference type="GO" id="GO:0003677">
    <property type="term" value="F:DNA binding"/>
    <property type="evidence" value="ECO:0007669"/>
    <property type="project" value="InterPro"/>
</dbReference>
<feature type="compositionally biased region" description="Polar residues" evidence="4">
    <location>
        <begin position="193"/>
        <end position="217"/>
    </location>
</feature>
<evidence type="ECO:0000256" key="3">
    <source>
        <dbReference type="ARBA" id="ARBA00022842"/>
    </source>
</evidence>
<dbReference type="PRINTS" id="PR00853">
    <property type="entry name" value="XPGRADSUPER"/>
</dbReference>
<dbReference type="PANTHER" id="PTHR11081">
    <property type="entry name" value="FLAP ENDONUCLEASE FAMILY MEMBER"/>
    <property type="match status" value="1"/>
</dbReference>
<dbReference type="Pfam" id="PF00867">
    <property type="entry name" value="XPG_I"/>
    <property type="match status" value="1"/>
</dbReference>
<evidence type="ECO:0000313" key="6">
    <source>
        <dbReference type="EMBL" id="KAH8101131.1"/>
    </source>
</evidence>
<dbReference type="InterPro" id="IPR006086">
    <property type="entry name" value="XPG-I_dom"/>
</dbReference>
<dbReference type="GO" id="GO:0006281">
    <property type="term" value="P:DNA repair"/>
    <property type="evidence" value="ECO:0007669"/>
    <property type="project" value="UniProtKB-ARBA"/>
</dbReference>
<name>A0A8K0XQ78_9AGAR</name>
<evidence type="ECO:0000259" key="5">
    <source>
        <dbReference type="SMART" id="SM00484"/>
    </source>
</evidence>
<dbReference type="InterPro" id="IPR036279">
    <property type="entry name" value="5-3_exonuclease_C_sf"/>
</dbReference>
<proteinExistence type="predicted"/>
<dbReference type="SUPFAM" id="SSF47807">
    <property type="entry name" value="5' to 3' exonuclease, C-terminal subdomain"/>
    <property type="match status" value="1"/>
</dbReference>
<dbReference type="InterPro" id="IPR029060">
    <property type="entry name" value="PIN-like_dom_sf"/>
</dbReference>
<dbReference type="GO" id="GO:0005634">
    <property type="term" value="C:nucleus"/>
    <property type="evidence" value="ECO:0007669"/>
    <property type="project" value="TreeGrafter"/>
</dbReference>
<keyword evidence="7" id="KW-1185">Reference proteome</keyword>
<dbReference type="InterPro" id="IPR008918">
    <property type="entry name" value="HhH2"/>
</dbReference>
<dbReference type="Proteomes" id="UP000813824">
    <property type="component" value="Unassembled WGS sequence"/>
</dbReference>
<dbReference type="GO" id="GO:0017108">
    <property type="term" value="F:5'-flap endonuclease activity"/>
    <property type="evidence" value="ECO:0007669"/>
    <property type="project" value="TreeGrafter"/>
</dbReference>
<comment type="caution">
    <text evidence="6">The sequence shown here is derived from an EMBL/GenBank/DDBJ whole genome shotgun (WGS) entry which is preliminary data.</text>
</comment>
<accession>A0A8K0XQ78</accession>
<keyword evidence="2" id="KW-0540">Nuclease</keyword>
<dbReference type="SMART" id="SM00279">
    <property type="entry name" value="HhH2"/>
    <property type="match status" value="1"/>
</dbReference>
<dbReference type="PANTHER" id="PTHR11081:SF9">
    <property type="entry name" value="FLAP ENDONUCLEASE 1"/>
    <property type="match status" value="1"/>
</dbReference>
<feature type="domain" description="XPG-I" evidence="5">
    <location>
        <begin position="379"/>
        <end position="449"/>
    </location>
</feature>
<keyword evidence="2" id="KW-0378">Hydrolase</keyword>
<evidence type="ECO:0000256" key="4">
    <source>
        <dbReference type="SAM" id="MobiDB-lite"/>
    </source>
</evidence>
<dbReference type="InterPro" id="IPR006084">
    <property type="entry name" value="XPG/Rad2"/>
</dbReference>
<evidence type="ECO:0000313" key="7">
    <source>
        <dbReference type="Proteomes" id="UP000813824"/>
    </source>
</evidence>
<keyword evidence="1" id="KW-0479">Metal-binding</keyword>
<dbReference type="OrthoDB" id="31113at2759"/>
<keyword evidence="2" id="KW-0255">Endonuclease</keyword>
<keyword evidence="3" id="KW-0460">Magnesium</keyword>
<dbReference type="Gene3D" id="3.40.50.1010">
    <property type="entry name" value="5'-nuclease"/>
    <property type="match status" value="2"/>
</dbReference>
<dbReference type="SUPFAM" id="SSF88723">
    <property type="entry name" value="PIN domain-like"/>
    <property type="match status" value="1"/>
</dbReference>
<dbReference type="Gene3D" id="1.10.150.20">
    <property type="entry name" value="5' to 3' exonuclease, C-terminal subdomain"/>
    <property type="match status" value="1"/>
</dbReference>
<evidence type="ECO:0000256" key="2">
    <source>
        <dbReference type="ARBA" id="ARBA00022759"/>
    </source>
</evidence>
<dbReference type="AlphaFoldDB" id="A0A8K0XQ78"/>
<dbReference type="SMART" id="SM00484">
    <property type="entry name" value="XPGI"/>
    <property type="match status" value="1"/>
</dbReference>
<organism evidence="6 7">
    <name type="scientific">Cristinia sonorae</name>
    <dbReference type="NCBI Taxonomy" id="1940300"/>
    <lineage>
        <taxon>Eukaryota</taxon>
        <taxon>Fungi</taxon>
        <taxon>Dikarya</taxon>
        <taxon>Basidiomycota</taxon>
        <taxon>Agaricomycotina</taxon>
        <taxon>Agaricomycetes</taxon>
        <taxon>Agaricomycetidae</taxon>
        <taxon>Agaricales</taxon>
        <taxon>Pleurotineae</taxon>
        <taxon>Stephanosporaceae</taxon>
        <taxon>Cristinia</taxon>
    </lineage>
</organism>
<dbReference type="EMBL" id="JAEVFJ010000013">
    <property type="protein sequence ID" value="KAH8101131.1"/>
    <property type="molecule type" value="Genomic_DNA"/>
</dbReference>
<evidence type="ECO:0000256" key="1">
    <source>
        <dbReference type="ARBA" id="ARBA00022723"/>
    </source>
</evidence>
<protein>
    <submittedName>
        <fullName evidence="6">PIN domain-like protein</fullName>
    </submittedName>
</protein>
<dbReference type="GO" id="GO:0005737">
    <property type="term" value="C:cytoplasm"/>
    <property type="evidence" value="ECO:0007669"/>
    <property type="project" value="TreeGrafter"/>
</dbReference>